<name>A0A223P272_9SPHI</name>
<evidence type="ECO:0000313" key="2">
    <source>
        <dbReference type="EMBL" id="ASU36212.1"/>
    </source>
</evidence>
<feature type="signal peptide" evidence="1">
    <location>
        <begin position="1"/>
        <end position="18"/>
    </location>
</feature>
<proteinExistence type="predicted"/>
<dbReference type="Proteomes" id="UP000215002">
    <property type="component" value="Chromosome"/>
</dbReference>
<evidence type="ECO:0000256" key="1">
    <source>
        <dbReference type="SAM" id="SignalP"/>
    </source>
</evidence>
<accession>A0A223P272</accession>
<dbReference type="AlphaFoldDB" id="A0A223P272"/>
<evidence type="ECO:0008006" key="4">
    <source>
        <dbReference type="Google" id="ProtNLM"/>
    </source>
</evidence>
<keyword evidence="1" id="KW-0732">Signal</keyword>
<dbReference type="PROSITE" id="PS51257">
    <property type="entry name" value="PROKAR_LIPOPROTEIN"/>
    <property type="match status" value="1"/>
</dbReference>
<feature type="chain" id="PRO_5013030681" description="Lipoprotein" evidence="1">
    <location>
        <begin position="19"/>
        <end position="42"/>
    </location>
</feature>
<organism evidence="2 3">
    <name type="scientific">Mucilaginibacter xinganensis</name>
    <dbReference type="NCBI Taxonomy" id="1234841"/>
    <lineage>
        <taxon>Bacteria</taxon>
        <taxon>Pseudomonadati</taxon>
        <taxon>Bacteroidota</taxon>
        <taxon>Sphingobacteriia</taxon>
        <taxon>Sphingobacteriales</taxon>
        <taxon>Sphingobacteriaceae</taxon>
        <taxon>Mucilaginibacter</taxon>
    </lineage>
</organism>
<dbReference type="RefSeq" id="WP_262493648.1">
    <property type="nucleotide sequence ID" value="NZ_CP022743.1"/>
</dbReference>
<dbReference type="KEGG" id="muc:MuYL_4327"/>
<evidence type="ECO:0000313" key="3">
    <source>
        <dbReference type="Proteomes" id="UP000215002"/>
    </source>
</evidence>
<gene>
    <name evidence="2" type="ORF">MuYL_4327</name>
</gene>
<reference evidence="2 3" key="1">
    <citation type="submission" date="2017-08" db="EMBL/GenBank/DDBJ databases">
        <title>Complete genome sequence of Mucilaginibacter sp. strain BJC16-A31.</title>
        <authorList>
            <consortium name="Henan University of Science and Technology"/>
            <person name="You X."/>
        </authorList>
    </citation>
    <scope>NUCLEOTIDE SEQUENCE [LARGE SCALE GENOMIC DNA]</scope>
    <source>
        <strain evidence="2 3">BJC16-A31</strain>
    </source>
</reference>
<protein>
    <recommendedName>
        <fullName evidence="4">Lipoprotein</fullName>
    </recommendedName>
</protein>
<keyword evidence="3" id="KW-1185">Reference proteome</keyword>
<dbReference type="EMBL" id="CP022743">
    <property type="protein sequence ID" value="ASU36212.1"/>
    <property type="molecule type" value="Genomic_DNA"/>
</dbReference>
<sequence>MKKRFVAFALLVSAIVSVTSGCYVEGGYGGHPHRYHHYRHDY</sequence>